<accession>A0A2R7Y9N8</accession>
<dbReference type="GO" id="GO:0051536">
    <property type="term" value="F:iron-sulfur cluster binding"/>
    <property type="evidence" value="ECO:0007669"/>
    <property type="project" value="InterPro"/>
</dbReference>
<dbReference type="AlphaFoldDB" id="A0A2R7Y9N8"/>
<dbReference type="Pfam" id="PF01592">
    <property type="entry name" value="NifU_N"/>
    <property type="match status" value="1"/>
</dbReference>
<dbReference type="EMBL" id="NDWU01000002">
    <property type="protein sequence ID" value="PUA34250.1"/>
    <property type="molecule type" value="Genomic_DNA"/>
</dbReference>
<dbReference type="PANTHER" id="PTHR10093">
    <property type="entry name" value="IRON-SULFUR CLUSTER ASSEMBLY ENZYME NIFU HOMOLOG"/>
    <property type="match status" value="1"/>
</dbReference>
<dbReference type="SUPFAM" id="SSF82649">
    <property type="entry name" value="SufE/NifU"/>
    <property type="match status" value="1"/>
</dbReference>
<dbReference type="Gene3D" id="3.90.1010.10">
    <property type="match status" value="1"/>
</dbReference>
<dbReference type="GO" id="GO:0005506">
    <property type="term" value="F:iron ion binding"/>
    <property type="evidence" value="ECO:0007669"/>
    <property type="project" value="InterPro"/>
</dbReference>
<evidence type="ECO:0000313" key="3">
    <source>
        <dbReference type="Proteomes" id="UP000244066"/>
    </source>
</evidence>
<dbReference type="CDD" id="cd06664">
    <property type="entry name" value="IscU_like"/>
    <property type="match status" value="1"/>
</dbReference>
<evidence type="ECO:0000313" key="2">
    <source>
        <dbReference type="EMBL" id="PUA34250.1"/>
    </source>
</evidence>
<dbReference type="GO" id="GO:0016226">
    <property type="term" value="P:iron-sulfur cluster assembly"/>
    <property type="evidence" value="ECO:0007669"/>
    <property type="project" value="InterPro"/>
</dbReference>
<dbReference type="Proteomes" id="UP000244066">
    <property type="component" value="Unassembled WGS sequence"/>
</dbReference>
<dbReference type="NCBIfam" id="TIGR01994">
    <property type="entry name" value="SUF_scaf_2"/>
    <property type="match status" value="1"/>
</dbReference>
<organism evidence="2 3">
    <name type="scientific">Candidatus Terraquivivens tikiterensis</name>
    <dbReference type="NCBI Taxonomy" id="1980982"/>
    <lineage>
        <taxon>Archaea</taxon>
        <taxon>Nitrososphaerota</taxon>
        <taxon>Candidatus Wolframiiraptoraceae</taxon>
        <taxon>Candidatus Terraquivivens</taxon>
    </lineage>
</organism>
<feature type="domain" description="NIF system FeS cluster assembly NifU N-terminal" evidence="1">
    <location>
        <begin position="7"/>
        <end position="124"/>
    </location>
</feature>
<dbReference type="InterPro" id="IPR002871">
    <property type="entry name" value="NIF_FeS_clus_asmbl_NifU_N"/>
</dbReference>
<name>A0A2R7Y9N8_9ARCH</name>
<protein>
    <submittedName>
        <fullName evidence="2">SUF system NifU family Fe-S cluster assembly protein</fullName>
    </submittedName>
</protein>
<evidence type="ECO:0000259" key="1">
    <source>
        <dbReference type="Pfam" id="PF01592"/>
    </source>
</evidence>
<comment type="caution">
    <text evidence="2">The sequence shown here is derived from an EMBL/GenBank/DDBJ whole genome shotgun (WGS) entry which is preliminary data.</text>
</comment>
<gene>
    <name evidence="2" type="ORF">B9J98_01290</name>
</gene>
<proteinExistence type="predicted"/>
<sequence length="125" mass="14119">MPEAFPKEVLDHYRKPRNYGEMKDADVTVRESNRLCGDYVEIYLKFNGNRISAISFKGQGCMISQASASMLTELVKGKEAEEVLKLTKYDVLRMLGLELGPVRTKCATLPLVALKKGIESYLSRR</sequence>
<reference evidence="2 3" key="1">
    <citation type="submission" date="2017-04" db="EMBL/GenBank/DDBJ databases">
        <title>Draft Aigarchaeota genome from a New Zealand hot spring.</title>
        <authorList>
            <person name="Reysenbach A.-L."/>
            <person name="Donaho J.A."/>
            <person name="Gerhart J."/>
            <person name="Kelley J.F."/>
            <person name="Kouba K."/>
            <person name="Podar M."/>
            <person name="Stott M."/>
        </authorList>
    </citation>
    <scope>NUCLEOTIDE SEQUENCE [LARGE SCALE GENOMIC DNA]</scope>
    <source>
        <strain evidence="2">NZ13_MG1</strain>
    </source>
</reference>